<dbReference type="Proteomes" id="UP000583454">
    <property type="component" value="Unassembled WGS sequence"/>
</dbReference>
<dbReference type="AlphaFoldDB" id="A0A840ZR08"/>
<dbReference type="EMBL" id="JACHOP010000021">
    <property type="protein sequence ID" value="MBB5759297.1"/>
    <property type="molecule type" value="Genomic_DNA"/>
</dbReference>
<gene>
    <name evidence="1" type="ORF">HNR00_004029</name>
</gene>
<comment type="caution">
    <text evidence="1">The sequence shown here is derived from an EMBL/GenBank/DDBJ whole genome shotgun (WGS) entry which is preliminary data.</text>
</comment>
<protein>
    <submittedName>
        <fullName evidence="1">Uncharacterized protein</fullName>
    </submittedName>
</protein>
<sequence length="130" mass="14021">MKKALFDELVDSLEQAAAHARGETVPGLVVHVPSEIDVGADNGMDLSEFKIGGEFLCGPGRWRCTDIGTRVVVAIRVDEAQISSKEVGEPVVTRTLTGAEAEAIGWFDGPPYGVLEYVFDEDDRTVCRPA</sequence>
<name>A0A840ZR08_9HYPH</name>
<organism evidence="1 2">
    <name type="scientific">Methylorubrum rhodinum</name>
    <dbReference type="NCBI Taxonomy" id="29428"/>
    <lineage>
        <taxon>Bacteria</taxon>
        <taxon>Pseudomonadati</taxon>
        <taxon>Pseudomonadota</taxon>
        <taxon>Alphaproteobacteria</taxon>
        <taxon>Hyphomicrobiales</taxon>
        <taxon>Methylobacteriaceae</taxon>
        <taxon>Methylorubrum</taxon>
    </lineage>
</organism>
<dbReference type="RefSeq" id="WP_246390818.1">
    <property type="nucleotide sequence ID" value="NZ_JACHOP010000021.1"/>
</dbReference>
<evidence type="ECO:0000313" key="1">
    <source>
        <dbReference type="EMBL" id="MBB5759297.1"/>
    </source>
</evidence>
<accession>A0A840ZR08</accession>
<reference evidence="1 2" key="1">
    <citation type="submission" date="2020-08" db="EMBL/GenBank/DDBJ databases">
        <title>Genomic Encyclopedia of Type Strains, Phase IV (KMG-IV): sequencing the most valuable type-strain genomes for metagenomic binning, comparative biology and taxonomic classification.</title>
        <authorList>
            <person name="Goeker M."/>
        </authorList>
    </citation>
    <scope>NUCLEOTIDE SEQUENCE [LARGE SCALE GENOMIC DNA]</scope>
    <source>
        <strain evidence="1 2">DSM 2163</strain>
    </source>
</reference>
<keyword evidence="2" id="KW-1185">Reference proteome</keyword>
<evidence type="ECO:0000313" key="2">
    <source>
        <dbReference type="Proteomes" id="UP000583454"/>
    </source>
</evidence>
<proteinExistence type="predicted"/>